<dbReference type="EMBL" id="JAIFZO010000002">
    <property type="protein sequence ID" value="MCX4232091.1"/>
    <property type="molecule type" value="Genomic_DNA"/>
</dbReference>
<proteinExistence type="predicted"/>
<dbReference type="RefSeq" id="WP_267025194.1">
    <property type="nucleotide sequence ID" value="NZ_JAIFZO010000002.1"/>
</dbReference>
<evidence type="ECO:0000313" key="3">
    <source>
        <dbReference type="Proteomes" id="UP001165590"/>
    </source>
</evidence>
<evidence type="ECO:0000256" key="1">
    <source>
        <dbReference type="SAM" id="MobiDB-lite"/>
    </source>
</evidence>
<organism evidence="2 3">
    <name type="scientific">Streptomyces ortus</name>
    <dbReference type="NCBI Taxonomy" id="2867268"/>
    <lineage>
        <taxon>Bacteria</taxon>
        <taxon>Bacillati</taxon>
        <taxon>Actinomycetota</taxon>
        <taxon>Actinomycetes</taxon>
        <taxon>Kitasatosporales</taxon>
        <taxon>Streptomycetaceae</taxon>
        <taxon>Streptomyces</taxon>
    </lineage>
</organism>
<evidence type="ECO:0000313" key="2">
    <source>
        <dbReference type="EMBL" id="MCX4232091.1"/>
    </source>
</evidence>
<dbReference type="Proteomes" id="UP001165590">
    <property type="component" value="Unassembled WGS sequence"/>
</dbReference>
<comment type="caution">
    <text evidence="2">The sequence shown here is derived from an EMBL/GenBank/DDBJ whole genome shotgun (WGS) entry which is preliminary data.</text>
</comment>
<keyword evidence="3" id="KW-1185">Reference proteome</keyword>
<sequence>MTTAVRNLPNRPTRGKRSPLPPHGTPARGVGRPGQGIPGCKCQPCRDAKNKADTMRALANLSGRPVRVPAEPVAAHLRTLLDAGMGWVRIGRAAHSSSCTIARILNGQQLIRRTAAERLLAVKYRPAPGRTVNATGTRRRIQALIAIGHTVEGVAAESGVDHSVIHDVLGGAANVRGMTCDRIAAAYDWLSGHPPTDIRPSAATTSRNRAARQGWAPPIAWDDDRIDDPTAHPDWTGCCGTDRGWWTHNLNDIPVCPRCVSAHRAWLDERSDLPKTERFRQLAQARAAASSRGAALAHDARELMRVSGLDIEQTAERLGVTRNYVQQEMLRHPEPDTGLSPRPEAVAA</sequence>
<gene>
    <name evidence="2" type="ORF">K3769_04695</name>
</gene>
<accession>A0ABT3UX03</accession>
<feature type="region of interest" description="Disordered" evidence="1">
    <location>
        <begin position="329"/>
        <end position="348"/>
    </location>
</feature>
<name>A0ABT3UX03_9ACTN</name>
<protein>
    <submittedName>
        <fullName evidence="2">Uncharacterized protein</fullName>
    </submittedName>
</protein>
<feature type="region of interest" description="Disordered" evidence="1">
    <location>
        <begin position="1"/>
        <end position="38"/>
    </location>
</feature>
<reference evidence="2" key="1">
    <citation type="journal article" date="2022" name="bioRxiv">
        <title>Discovery and biosynthetic assessment of Streptomyces ortus sp nov. isolated from a deep-sea sponge.</title>
        <authorList>
            <person name="Williams S.E."/>
        </authorList>
    </citation>
    <scope>NUCLEOTIDE SEQUENCE</scope>
    <source>
        <strain evidence="2">A15ISP2-DRY2</strain>
    </source>
</reference>